<keyword evidence="2" id="KW-0805">Transcription regulation</keyword>
<gene>
    <name evidence="6" type="ORF">TSUD_129130</name>
</gene>
<protein>
    <recommendedName>
        <fullName evidence="5">Transcription factor CBF/NF-Y/archaeal histone domain-containing protein</fullName>
    </recommendedName>
</protein>
<name>A0A2Z6PGA7_TRISU</name>
<dbReference type="PANTHER" id="PTHR11064">
    <property type="entry name" value="CCAAT-BINDING TRANSCRIPTION FACTOR-RELATED"/>
    <property type="match status" value="1"/>
</dbReference>
<reference evidence="7" key="1">
    <citation type="journal article" date="2017" name="Front. Plant Sci.">
        <title>Climate Clever Clovers: New Paradigm to Reduce the Environmental Footprint of Ruminants by Breeding Low Methanogenic Forages Utilizing Haplotype Variation.</title>
        <authorList>
            <person name="Kaur P."/>
            <person name="Appels R."/>
            <person name="Bayer P.E."/>
            <person name="Keeble-Gagnere G."/>
            <person name="Wang J."/>
            <person name="Hirakawa H."/>
            <person name="Shirasawa K."/>
            <person name="Vercoe P."/>
            <person name="Stefanova K."/>
            <person name="Durmic Z."/>
            <person name="Nichols P."/>
            <person name="Revell C."/>
            <person name="Isobe S.N."/>
            <person name="Edwards D."/>
            <person name="Erskine W."/>
        </authorList>
    </citation>
    <scope>NUCLEOTIDE SEQUENCE [LARGE SCALE GENOMIC DNA]</scope>
    <source>
        <strain evidence="7">cv. Daliak</strain>
    </source>
</reference>
<evidence type="ECO:0000313" key="7">
    <source>
        <dbReference type="Proteomes" id="UP000242715"/>
    </source>
</evidence>
<feature type="compositionally biased region" description="Polar residues" evidence="4">
    <location>
        <begin position="112"/>
        <end position="128"/>
    </location>
</feature>
<proteinExistence type="inferred from homology"/>
<evidence type="ECO:0000256" key="1">
    <source>
        <dbReference type="ARBA" id="ARBA00009053"/>
    </source>
</evidence>
<dbReference type="AlphaFoldDB" id="A0A2Z6PGA7"/>
<dbReference type="OrthoDB" id="1426594at2759"/>
<dbReference type="GO" id="GO:0016602">
    <property type="term" value="C:CCAAT-binding factor complex"/>
    <property type="evidence" value="ECO:0007669"/>
    <property type="project" value="InterPro"/>
</dbReference>
<evidence type="ECO:0000256" key="4">
    <source>
        <dbReference type="SAM" id="MobiDB-lite"/>
    </source>
</evidence>
<evidence type="ECO:0000313" key="6">
    <source>
        <dbReference type="EMBL" id="GAU44339.1"/>
    </source>
</evidence>
<dbReference type="InterPro" id="IPR009072">
    <property type="entry name" value="Histone-fold"/>
</dbReference>
<feature type="region of interest" description="Disordered" evidence="4">
    <location>
        <begin position="109"/>
        <end position="128"/>
    </location>
</feature>
<comment type="similarity">
    <text evidence="1">Belongs to the NFYB/HAP3 subunit family.</text>
</comment>
<dbReference type="Pfam" id="PF00808">
    <property type="entry name" value="CBFD_NFYB_HMF"/>
    <property type="match status" value="1"/>
</dbReference>
<dbReference type="GO" id="GO:0000978">
    <property type="term" value="F:RNA polymerase II cis-regulatory region sequence-specific DNA binding"/>
    <property type="evidence" value="ECO:0007669"/>
    <property type="project" value="TreeGrafter"/>
</dbReference>
<keyword evidence="7" id="KW-1185">Reference proteome</keyword>
<keyword evidence="3" id="KW-0804">Transcription</keyword>
<evidence type="ECO:0000256" key="3">
    <source>
        <dbReference type="ARBA" id="ARBA00023163"/>
    </source>
</evidence>
<dbReference type="PRINTS" id="PR00615">
    <property type="entry name" value="CCAATSUBUNTA"/>
</dbReference>
<evidence type="ECO:0000256" key="2">
    <source>
        <dbReference type="ARBA" id="ARBA00023015"/>
    </source>
</evidence>
<accession>A0A2Z6PGA7</accession>
<evidence type="ECO:0000259" key="5">
    <source>
        <dbReference type="Pfam" id="PF00808"/>
    </source>
</evidence>
<feature type="domain" description="Transcription factor CBF/NF-Y/archaeal histone" evidence="5">
    <location>
        <begin position="1"/>
        <end position="38"/>
    </location>
</feature>
<dbReference type="Gene3D" id="1.10.20.10">
    <property type="entry name" value="Histone, subunit A"/>
    <property type="match status" value="1"/>
</dbReference>
<dbReference type="Proteomes" id="UP000242715">
    <property type="component" value="Unassembled WGS sequence"/>
</dbReference>
<sequence length="128" mass="14656">MVDQCTSKFISWITEKANQRCQSESRTKLGADDLLWALKTVGYHDYFRPLDFYLKRYRYSNEIESMQLFGENPKSTSSAFEISHPSPPPPNPLFELVEAMKMDEFWAELDNKSSGSTDNASTTIDPST</sequence>
<dbReference type="PANTHER" id="PTHR11064:SF115">
    <property type="entry name" value="NUCLEAR TRANSCRIPTION FACTOR Y SUBUNIT B-9"/>
    <property type="match status" value="1"/>
</dbReference>
<dbReference type="InterPro" id="IPR027113">
    <property type="entry name" value="Transc_fact_NFYB/HAP3"/>
</dbReference>
<dbReference type="InterPro" id="IPR003958">
    <property type="entry name" value="CBFA_NFYB_domain"/>
</dbReference>
<dbReference type="GO" id="GO:0001228">
    <property type="term" value="F:DNA-binding transcription activator activity, RNA polymerase II-specific"/>
    <property type="evidence" value="ECO:0007669"/>
    <property type="project" value="InterPro"/>
</dbReference>
<dbReference type="SUPFAM" id="SSF47113">
    <property type="entry name" value="Histone-fold"/>
    <property type="match status" value="1"/>
</dbReference>
<dbReference type="GO" id="GO:0046982">
    <property type="term" value="F:protein heterodimerization activity"/>
    <property type="evidence" value="ECO:0007669"/>
    <property type="project" value="InterPro"/>
</dbReference>
<dbReference type="EMBL" id="DF974034">
    <property type="protein sequence ID" value="GAU44339.1"/>
    <property type="molecule type" value="Genomic_DNA"/>
</dbReference>
<organism evidence="6 7">
    <name type="scientific">Trifolium subterraneum</name>
    <name type="common">Subterranean clover</name>
    <dbReference type="NCBI Taxonomy" id="3900"/>
    <lineage>
        <taxon>Eukaryota</taxon>
        <taxon>Viridiplantae</taxon>
        <taxon>Streptophyta</taxon>
        <taxon>Embryophyta</taxon>
        <taxon>Tracheophyta</taxon>
        <taxon>Spermatophyta</taxon>
        <taxon>Magnoliopsida</taxon>
        <taxon>eudicotyledons</taxon>
        <taxon>Gunneridae</taxon>
        <taxon>Pentapetalae</taxon>
        <taxon>rosids</taxon>
        <taxon>fabids</taxon>
        <taxon>Fabales</taxon>
        <taxon>Fabaceae</taxon>
        <taxon>Papilionoideae</taxon>
        <taxon>50 kb inversion clade</taxon>
        <taxon>NPAAA clade</taxon>
        <taxon>Hologalegina</taxon>
        <taxon>IRL clade</taxon>
        <taxon>Trifolieae</taxon>
        <taxon>Trifolium</taxon>
    </lineage>
</organism>